<gene>
    <name evidence="1" type="ORF">AB7A72_04970</name>
</gene>
<evidence type="ECO:0000313" key="2">
    <source>
        <dbReference type="Proteomes" id="UP001562178"/>
    </source>
</evidence>
<name>A0ABV4AYN6_9BURK</name>
<keyword evidence="2" id="KW-1185">Reference proteome</keyword>
<sequence>MIETPYQNHSDTSRSAAEAIVDVAHTFKAKVLDAIQKAGANGMTDEECARQLLLDPNTQRPRRVKLVEEKLVVDSGQRRKTLGGRNAIVWVSVPLEQGHE</sequence>
<comment type="caution">
    <text evidence="1">The sequence shown here is derived from an EMBL/GenBank/DDBJ whole genome shotgun (WGS) entry which is preliminary data.</text>
</comment>
<protein>
    <submittedName>
        <fullName evidence="1">Uncharacterized protein</fullName>
    </submittedName>
</protein>
<evidence type="ECO:0000313" key="1">
    <source>
        <dbReference type="EMBL" id="MEY2250344.1"/>
    </source>
</evidence>
<proteinExistence type="predicted"/>
<organism evidence="1 2">
    <name type="scientific">Comamonas sediminis</name>
    <dbReference type="NCBI Taxonomy" id="1783360"/>
    <lineage>
        <taxon>Bacteria</taxon>
        <taxon>Pseudomonadati</taxon>
        <taxon>Pseudomonadota</taxon>
        <taxon>Betaproteobacteria</taxon>
        <taxon>Burkholderiales</taxon>
        <taxon>Comamonadaceae</taxon>
        <taxon>Comamonas</taxon>
    </lineage>
</organism>
<dbReference type="Proteomes" id="UP001562178">
    <property type="component" value="Unassembled WGS sequence"/>
</dbReference>
<dbReference type="RefSeq" id="WP_369459197.1">
    <property type="nucleotide sequence ID" value="NZ_JBGBDC010000002.1"/>
</dbReference>
<reference evidence="1 2" key="1">
    <citation type="journal article" date="2016" name="Int. J. Syst. Evol. Microbiol.">
        <title>Description of Comamonas sediminis sp. nov., isolated from lagoon sediments.</title>
        <authorList>
            <person name="Subhash Y."/>
            <person name="Bang J.J."/>
            <person name="You T.H."/>
            <person name="Lee S.S."/>
        </authorList>
    </citation>
    <scope>NUCLEOTIDE SEQUENCE [LARGE SCALE GENOMIC DNA]</scope>
    <source>
        <strain evidence="1 2">JCM 31169</strain>
    </source>
</reference>
<dbReference type="EMBL" id="JBGBDC010000002">
    <property type="protein sequence ID" value="MEY2250344.1"/>
    <property type="molecule type" value="Genomic_DNA"/>
</dbReference>
<accession>A0ABV4AYN6</accession>